<reference evidence="2" key="2">
    <citation type="submission" date="2025-09" db="UniProtKB">
        <authorList>
            <consortium name="Ensembl"/>
        </authorList>
    </citation>
    <scope>IDENTIFICATION</scope>
</reference>
<dbReference type="GeneTree" id="ENSGT00410000028443"/>
<keyword evidence="3" id="KW-1185">Reference proteome</keyword>
<dbReference type="OrthoDB" id="9838158at2759"/>
<dbReference type="AlphaFoldDB" id="A0A8D2D1J0"/>
<name>A0A8D2D1J0_SCIVU</name>
<evidence type="ECO:0000256" key="1">
    <source>
        <dbReference type="SAM" id="MobiDB-lite"/>
    </source>
</evidence>
<protein>
    <submittedName>
        <fullName evidence="2">Uncharacterized protein</fullName>
    </submittedName>
</protein>
<accession>A0A8D2D1J0</accession>
<proteinExistence type="predicted"/>
<dbReference type="Ensembl" id="ENSSVLT00005019852.1">
    <property type="protein sequence ID" value="ENSSVLP00005017835.1"/>
    <property type="gene ID" value="ENSSVLG00005014330.1"/>
</dbReference>
<dbReference type="Proteomes" id="UP000694564">
    <property type="component" value="Chromosome 12"/>
</dbReference>
<feature type="region of interest" description="Disordered" evidence="1">
    <location>
        <begin position="1"/>
        <end position="84"/>
    </location>
</feature>
<reference evidence="2" key="1">
    <citation type="submission" date="2025-08" db="UniProtKB">
        <authorList>
            <consortium name="Ensembl"/>
        </authorList>
    </citation>
    <scope>IDENTIFICATION</scope>
</reference>
<evidence type="ECO:0000313" key="2">
    <source>
        <dbReference type="Ensembl" id="ENSSVLP00005017835.1"/>
    </source>
</evidence>
<sequence>IQSREPSGSRAAERRRGCVPTPSGDRGPGSARPAAQGCAGGTAGQQRPLQVRSASAAAAPPQLLRWNRPPGSPGSTHYKSSLRARHSRTVGESADPCCFLIPCSHSLKEAPLSRQSGITTCGYKRMSKSRFRAERPELHL</sequence>
<organism evidence="2 3">
    <name type="scientific">Sciurus vulgaris</name>
    <name type="common">Eurasian red squirrel</name>
    <dbReference type="NCBI Taxonomy" id="55149"/>
    <lineage>
        <taxon>Eukaryota</taxon>
        <taxon>Metazoa</taxon>
        <taxon>Chordata</taxon>
        <taxon>Craniata</taxon>
        <taxon>Vertebrata</taxon>
        <taxon>Euteleostomi</taxon>
        <taxon>Mammalia</taxon>
        <taxon>Eutheria</taxon>
        <taxon>Euarchontoglires</taxon>
        <taxon>Glires</taxon>
        <taxon>Rodentia</taxon>
        <taxon>Sciuromorpha</taxon>
        <taxon>Sciuridae</taxon>
        <taxon>Sciurinae</taxon>
        <taxon>Sciurini</taxon>
        <taxon>Sciurus</taxon>
    </lineage>
</organism>
<evidence type="ECO:0000313" key="3">
    <source>
        <dbReference type="Proteomes" id="UP000694564"/>
    </source>
</evidence>